<dbReference type="GO" id="GO:0044773">
    <property type="term" value="P:mitotic DNA damage checkpoint signaling"/>
    <property type="evidence" value="ECO:0007669"/>
    <property type="project" value="TreeGrafter"/>
</dbReference>
<dbReference type="GO" id="GO:0005524">
    <property type="term" value="F:ATP binding"/>
    <property type="evidence" value="ECO:0007669"/>
    <property type="project" value="InterPro"/>
</dbReference>
<evidence type="ECO:0000313" key="2">
    <source>
        <dbReference type="EMBL" id="KDQ19992.1"/>
    </source>
</evidence>
<dbReference type="EMBL" id="KL198018">
    <property type="protein sequence ID" value="KDQ19992.1"/>
    <property type="molecule type" value="Genomic_DNA"/>
</dbReference>
<dbReference type="GO" id="GO:0005634">
    <property type="term" value="C:nucleus"/>
    <property type="evidence" value="ECO:0007669"/>
    <property type="project" value="TreeGrafter"/>
</dbReference>
<evidence type="ECO:0000313" key="3">
    <source>
        <dbReference type="Proteomes" id="UP000027195"/>
    </source>
</evidence>
<dbReference type="Proteomes" id="UP000027195">
    <property type="component" value="Unassembled WGS sequence"/>
</dbReference>
<dbReference type="PROSITE" id="PS00108">
    <property type="entry name" value="PROTEIN_KINASE_ST"/>
    <property type="match status" value="1"/>
</dbReference>
<organism evidence="2 3">
    <name type="scientific">Botryobasidium botryosum (strain FD-172 SS1)</name>
    <dbReference type="NCBI Taxonomy" id="930990"/>
    <lineage>
        <taxon>Eukaryota</taxon>
        <taxon>Fungi</taxon>
        <taxon>Dikarya</taxon>
        <taxon>Basidiomycota</taxon>
        <taxon>Agaricomycotina</taxon>
        <taxon>Agaricomycetes</taxon>
        <taxon>Cantharellales</taxon>
        <taxon>Botryobasidiaceae</taxon>
        <taxon>Botryobasidium</taxon>
    </lineage>
</organism>
<dbReference type="PROSITE" id="PS50011">
    <property type="entry name" value="PROTEIN_KINASE_DOM"/>
    <property type="match status" value="1"/>
</dbReference>
<feature type="domain" description="Protein kinase" evidence="1">
    <location>
        <begin position="6"/>
        <end position="258"/>
    </location>
</feature>
<proteinExistence type="predicted"/>
<gene>
    <name evidence="2" type="ORF">BOTBODRAFT_383439</name>
</gene>
<accession>A0A067N781</accession>
<dbReference type="InterPro" id="IPR008271">
    <property type="entry name" value="Ser/Thr_kinase_AS"/>
</dbReference>
<dbReference type="SMART" id="SM00220">
    <property type="entry name" value="S_TKc"/>
    <property type="match status" value="1"/>
</dbReference>
<dbReference type="Gene3D" id="1.10.510.10">
    <property type="entry name" value="Transferase(Phosphotransferase) domain 1"/>
    <property type="match status" value="1"/>
</dbReference>
<name>A0A067N781_BOTB1</name>
<sequence>MPRLRFTPTPELNQYINGRVVCAQDLRNRHIAIKLMKIESEEYRILQTLSRESSLLSAESFGCVIPPLDFLEFDDHCFVVMPRWGDCTLKPWFSHLFEVMNYMRCVLQGLCFLHERLITHRDIKPANIMMNHIGREDQVDTNPLRERLRTQRRALYALFDFDWSIMFDRSSTPAERRLSSRNSFISGGNFAYDIAQGELDYDPFAFDVGALGQLFCFKFQHLTPIAPFLAPFLDRMITRDVAKRFTAREALDFFEDFSSRLSTSELYEEPSLPSYLNPETYDRWVGLSEDFIQQWSLYREPELPWITKFLRQICDHEWGCAAVQWVRRIYMTFSRFSVSFYVLARHTVNVSVRDVHL</sequence>
<reference evidence="3" key="1">
    <citation type="journal article" date="2014" name="Proc. Natl. Acad. Sci. U.S.A.">
        <title>Extensive sampling of basidiomycete genomes demonstrates inadequacy of the white-rot/brown-rot paradigm for wood decay fungi.</title>
        <authorList>
            <person name="Riley R."/>
            <person name="Salamov A.A."/>
            <person name="Brown D.W."/>
            <person name="Nagy L.G."/>
            <person name="Floudas D."/>
            <person name="Held B.W."/>
            <person name="Levasseur A."/>
            <person name="Lombard V."/>
            <person name="Morin E."/>
            <person name="Otillar R."/>
            <person name="Lindquist E.A."/>
            <person name="Sun H."/>
            <person name="LaButti K.M."/>
            <person name="Schmutz J."/>
            <person name="Jabbour D."/>
            <person name="Luo H."/>
            <person name="Baker S.E."/>
            <person name="Pisabarro A.G."/>
            <person name="Walton J.D."/>
            <person name="Blanchette R.A."/>
            <person name="Henrissat B."/>
            <person name="Martin F."/>
            <person name="Cullen D."/>
            <person name="Hibbett D.S."/>
            <person name="Grigoriev I.V."/>
        </authorList>
    </citation>
    <scope>NUCLEOTIDE SEQUENCE [LARGE SCALE GENOMIC DNA]</scope>
    <source>
        <strain evidence="3">FD-172 SS1</strain>
    </source>
</reference>
<dbReference type="STRING" id="930990.A0A067N781"/>
<protein>
    <recommendedName>
        <fullName evidence="1">Protein kinase domain-containing protein</fullName>
    </recommendedName>
</protein>
<dbReference type="InterPro" id="IPR011009">
    <property type="entry name" value="Kinase-like_dom_sf"/>
</dbReference>
<dbReference type="GO" id="GO:0004674">
    <property type="term" value="F:protein serine/threonine kinase activity"/>
    <property type="evidence" value="ECO:0007669"/>
    <property type="project" value="TreeGrafter"/>
</dbReference>
<dbReference type="AlphaFoldDB" id="A0A067N781"/>
<evidence type="ECO:0000259" key="1">
    <source>
        <dbReference type="PROSITE" id="PS50011"/>
    </source>
</evidence>
<keyword evidence="3" id="KW-1185">Reference proteome</keyword>
<dbReference type="HOGENOM" id="CLU_042818_0_0_1"/>
<dbReference type="InterPro" id="IPR000719">
    <property type="entry name" value="Prot_kinase_dom"/>
</dbReference>
<dbReference type="SUPFAM" id="SSF56112">
    <property type="entry name" value="Protein kinase-like (PK-like)"/>
    <property type="match status" value="1"/>
</dbReference>
<dbReference type="Pfam" id="PF00069">
    <property type="entry name" value="Pkinase"/>
    <property type="match status" value="1"/>
</dbReference>
<dbReference type="PANTHER" id="PTHR44167">
    <property type="entry name" value="OVARIAN-SPECIFIC SERINE/THREONINE-PROTEIN KINASE LOK-RELATED"/>
    <property type="match status" value="1"/>
</dbReference>
<dbReference type="InParanoid" id="A0A067N781"/>
<dbReference type="OrthoDB" id="2722301at2759"/>
<dbReference type="PANTHER" id="PTHR44167:SF30">
    <property type="entry name" value="PHOSPHORYLASE KINASE"/>
    <property type="match status" value="1"/>
</dbReference>